<proteinExistence type="predicted"/>
<keyword evidence="4" id="KW-1185">Reference proteome</keyword>
<keyword evidence="1" id="KW-0812">Transmembrane</keyword>
<dbReference type="RefSeq" id="WP_379815261.1">
    <property type="nucleotide sequence ID" value="NZ_JBHUDZ010000012.1"/>
</dbReference>
<evidence type="ECO:0000259" key="2">
    <source>
        <dbReference type="Pfam" id="PF26603"/>
    </source>
</evidence>
<organism evidence="3 4">
    <name type="scientific">Flavobacterium artemisiae</name>
    <dbReference type="NCBI Taxonomy" id="2126556"/>
    <lineage>
        <taxon>Bacteria</taxon>
        <taxon>Pseudomonadati</taxon>
        <taxon>Bacteroidota</taxon>
        <taxon>Flavobacteriia</taxon>
        <taxon>Flavobacteriales</taxon>
        <taxon>Flavobacteriaceae</taxon>
        <taxon>Flavobacterium</taxon>
    </lineage>
</organism>
<accession>A0ABW4HDD5</accession>
<feature type="transmembrane region" description="Helical" evidence="1">
    <location>
        <begin position="6"/>
        <end position="26"/>
    </location>
</feature>
<keyword evidence="1" id="KW-0472">Membrane</keyword>
<dbReference type="Proteomes" id="UP001597138">
    <property type="component" value="Unassembled WGS sequence"/>
</dbReference>
<evidence type="ECO:0000256" key="1">
    <source>
        <dbReference type="SAM" id="Phobius"/>
    </source>
</evidence>
<evidence type="ECO:0000313" key="4">
    <source>
        <dbReference type="Proteomes" id="UP001597138"/>
    </source>
</evidence>
<dbReference type="InterPro" id="IPR058501">
    <property type="entry name" value="DUF8188"/>
</dbReference>
<comment type="caution">
    <text evidence="3">The sequence shown here is derived from an EMBL/GenBank/DDBJ whole genome shotgun (WGS) entry which is preliminary data.</text>
</comment>
<sequence>MKNLGIPYAIGYLIAGLIVFPLLLFFTNKLFFQGNDTEKVLDNYLNKMEEIKIHLEDDYTILRTYERYTAFLSKKRDGIIHIDVNTFYSEKEKKYFQFRMVNIGENFYYAFNNHIKRMGFIMTVNKDDMKNPKMGTKEHPIPVFRVVGDEKPIRLWHSGDHGETIYENYDITPDQYENSVYCHLKYVMSKEEFKERFEKNR</sequence>
<dbReference type="EMBL" id="JBHUDZ010000012">
    <property type="protein sequence ID" value="MFD1603401.1"/>
    <property type="molecule type" value="Genomic_DNA"/>
</dbReference>
<feature type="domain" description="DUF8188" evidence="2">
    <location>
        <begin position="36"/>
        <end position="197"/>
    </location>
</feature>
<dbReference type="Pfam" id="PF26603">
    <property type="entry name" value="DUF8188"/>
    <property type="match status" value="1"/>
</dbReference>
<keyword evidence="1" id="KW-1133">Transmembrane helix</keyword>
<name>A0ABW4HDD5_9FLAO</name>
<reference evidence="4" key="1">
    <citation type="journal article" date="2019" name="Int. J. Syst. Evol. Microbiol.">
        <title>The Global Catalogue of Microorganisms (GCM) 10K type strain sequencing project: providing services to taxonomists for standard genome sequencing and annotation.</title>
        <authorList>
            <consortium name="The Broad Institute Genomics Platform"/>
            <consortium name="The Broad Institute Genome Sequencing Center for Infectious Disease"/>
            <person name="Wu L."/>
            <person name="Ma J."/>
        </authorList>
    </citation>
    <scope>NUCLEOTIDE SEQUENCE [LARGE SCALE GENOMIC DNA]</scope>
    <source>
        <strain evidence="4">CCUG 70865</strain>
    </source>
</reference>
<gene>
    <name evidence="3" type="ORF">ACFSC2_11700</name>
</gene>
<evidence type="ECO:0000313" key="3">
    <source>
        <dbReference type="EMBL" id="MFD1603401.1"/>
    </source>
</evidence>
<protein>
    <recommendedName>
        <fullName evidence="2">DUF8188 domain-containing protein</fullName>
    </recommendedName>
</protein>